<comment type="caution">
    <text evidence="3">The sequence shown here is derived from an EMBL/GenBank/DDBJ whole genome shotgun (WGS) entry which is preliminary data.</text>
</comment>
<keyword evidence="2" id="KW-0472">Membrane</keyword>
<evidence type="ECO:0000256" key="2">
    <source>
        <dbReference type="SAM" id="Phobius"/>
    </source>
</evidence>
<evidence type="ECO:0000313" key="3">
    <source>
        <dbReference type="EMBL" id="MTE20634.1"/>
    </source>
</evidence>
<name>A0A6G2BEK1_9ACTN</name>
<protein>
    <submittedName>
        <fullName evidence="3">Uncharacterized protein</fullName>
    </submittedName>
</protein>
<dbReference type="AlphaFoldDB" id="A0A6G2BEK1"/>
<sequence>MRPHRFEPARLLLGLSLLGVAVAHVLTATGRWEVPLPVLLSLVPAALLSAGAVSAATHAVRRRRGRRRGEPAGDGASGAGG</sequence>
<evidence type="ECO:0000256" key="1">
    <source>
        <dbReference type="SAM" id="MobiDB-lite"/>
    </source>
</evidence>
<dbReference type="EMBL" id="WIXO01000001">
    <property type="protein sequence ID" value="MTE20634.1"/>
    <property type="molecule type" value="Genomic_DNA"/>
</dbReference>
<keyword evidence="2" id="KW-0812">Transmembrane</keyword>
<feature type="transmembrane region" description="Helical" evidence="2">
    <location>
        <begin position="37"/>
        <end position="60"/>
    </location>
</feature>
<evidence type="ECO:0000313" key="4">
    <source>
        <dbReference type="Proteomes" id="UP000473014"/>
    </source>
</evidence>
<reference evidence="3 4" key="1">
    <citation type="submission" date="2019-11" db="EMBL/GenBank/DDBJ databases">
        <authorList>
            <person name="Yuan L."/>
        </authorList>
    </citation>
    <scope>NUCLEOTIDE SEQUENCE [LARGE SCALE GENOMIC DNA]</scope>
    <source>
        <strain evidence="3 4">TRM43335</strain>
    </source>
</reference>
<keyword evidence="4" id="KW-1185">Reference proteome</keyword>
<accession>A0A6G2BEK1</accession>
<dbReference type="RefSeq" id="WP_155071649.1">
    <property type="nucleotide sequence ID" value="NZ_WIXO01000001.1"/>
</dbReference>
<proteinExistence type="predicted"/>
<feature type="region of interest" description="Disordered" evidence="1">
    <location>
        <begin position="59"/>
        <end position="81"/>
    </location>
</feature>
<keyword evidence="2" id="KW-1133">Transmembrane helix</keyword>
<organism evidence="3 4">
    <name type="scientific">Streptomyces taklimakanensis</name>
    <dbReference type="NCBI Taxonomy" id="2569853"/>
    <lineage>
        <taxon>Bacteria</taxon>
        <taxon>Bacillati</taxon>
        <taxon>Actinomycetota</taxon>
        <taxon>Actinomycetes</taxon>
        <taxon>Kitasatosporales</taxon>
        <taxon>Streptomycetaceae</taxon>
        <taxon>Streptomyces</taxon>
    </lineage>
</organism>
<gene>
    <name evidence="3" type="ORF">F0L17_16265</name>
</gene>
<dbReference type="Proteomes" id="UP000473014">
    <property type="component" value="Unassembled WGS sequence"/>
</dbReference>